<dbReference type="OrthoDB" id="9800865at2"/>
<evidence type="ECO:0000256" key="13">
    <source>
        <dbReference type="ARBA" id="ARBA00023002"/>
    </source>
</evidence>
<evidence type="ECO:0000259" key="23">
    <source>
        <dbReference type="PROSITE" id="PS51747"/>
    </source>
</evidence>
<reference evidence="24 25" key="2">
    <citation type="submission" date="2016-08" db="EMBL/GenBank/DDBJ databases">
        <title>Orenia metallireducens sp. nov. strain Z6, a Novel Metal-reducing Firmicute from the Deep Subsurface.</title>
        <authorList>
            <person name="Maxim B.I."/>
            <person name="Kenneth K."/>
            <person name="Flynn T.M."/>
            <person name="Oloughlin E.J."/>
            <person name="Locke R.A."/>
            <person name="Weber J.R."/>
            <person name="Egan S.M."/>
            <person name="Mackie R.I."/>
            <person name="Cann I.K."/>
        </authorList>
    </citation>
    <scope>NUCLEOTIDE SEQUENCE [LARGE SCALE GENOMIC DNA]</scope>
    <source>
        <strain evidence="24 25">Z6</strain>
    </source>
</reference>
<dbReference type="PROSITE" id="PS00903">
    <property type="entry name" value="CYT_DCMP_DEAMINASES_1"/>
    <property type="match status" value="1"/>
</dbReference>
<keyword evidence="10 19" id="KW-0378">Hydrolase</keyword>
<evidence type="ECO:0000256" key="16">
    <source>
        <dbReference type="ARBA" id="ARBA00049020"/>
    </source>
</evidence>
<comment type="similarity">
    <text evidence="5 19">In the C-terminal section; belongs to the HTP reductase family.</text>
</comment>
<dbReference type="GO" id="GO:0008270">
    <property type="term" value="F:zinc ion binding"/>
    <property type="evidence" value="ECO:0007669"/>
    <property type="project" value="InterPro"/>
</dbReference>
<accession>A0A1C0AC18</accession>
<feature type="binding site" evidence="21">
    <location>
        <begin position="295"/>
        <end position="301"/>
    </location>
    <ligand>
        <name>NADP(+)</name>
        <dbReference type="ChEBI" id="CHEBI:58349"/>
    </ligand>
</feature>
<evidence type="ECO:0000256" key="22">
    <source>
        <dbReference type="PIRSR" id="PIRSR006769-3"/>
    </source>
</evidence>
<dbReference type="EC" id="3.5.4.26" evidence="19"/>
<dbReference type="GO" id="GO:0008835">
    <property type="term" value="F:diaminohydroxyphosphoribosylaminopyrimidine deaminase activity"/>
    <property type="evidence" value="ECO:0007669"/>
    <property type="project" value="UniProtKB-EC"/>
</dbReference>
<dbReference type="InterPro" id="IPR006401">
    <property type="entry name" value="Rib_reduct_arc"/>
</dbReference>
<reference evidence="25" key="1">
    <citation type="submission" date="2016-07" db="EMBL/GenBank/DDBJ databases">
        <authorList>
            <person name="Florea S."/>
            <person name="Webb J.S."/>
            <person name="Jaromczyk J."/>
            <person name="Schardl C.L."/>
        </authorList>
    </citation>
    <scope>NUCLEOTIDE SEQUENCE [LARGE SCALE GENOMIC DNA]</scope>
    <source>
        <strain evidence="25">Z6</strain>
    </source>
</reference>
<evidence type="ECO:0000256" key="9">
    <source>
        <dbReference type="ARBA" id="ARBA00022723"/>
    </source>
</evidence>
<feature type="binding site" evidence="21">
    <location>
        <position position="293"/>
    </location>
    <ligand>
        <name>substrate</name>
    </ligand>
</feature>
<feature type="binding site" evidence="21">
    <location>
        <position position="170"/>
    </location>
    <ligand>
        <name>NADP(+)</name>
        <dbReference type="ChEBI" id="CHEBI:58349"/>
    </ligand>
</feature>
<organism evidence="24 25">
    <name type="scientific">Orenia metallireducens</name>
    <dbReference type="NCBI Taxonomy" id="1413210"/>
    <lineage>
        <taxon>Bacteria</taxon>
        <taxon>Bacillati</taxon>
        <taxon>Bacillota</taxon>
        <taxon>Clostridia</taxon>
        <taxon>Halanaerobiales</taxon>
        <taxon>Halobacteroidaceae</taxon>
        <taxon>Orenia</taxon>
    </lineage>
</organism>
<evidence type="ECO:0000256" key="21">
    <source>
        <dbReference type="PIRSR" id="PIRSR006769-2"/>
    </source>
</evidence>
<gene>
    <name evidence="24" type="ORF">U472_01620</name>
</gene>
<feature type="binding site" evidence="21">
    <location>
        <position position="207"/>
    </location>
    <ligand>
        <name>substrate</name>
    </ligand>
</feature>
<comment type="pathway">
    <text evidence="3 19">Cofactor biosynthesis; riboflavin biosynthesis; 5-amino-6-(D-ribitylamino)uracil from GTP: step 3/4.</text>
</comment>
<protein>
    <recommendedName>
        <fullName evidence="19">Riboflavin biosynthesis protein RibD</fullName>
    </recommendedName>
    <domain>
        <recommendedName>
            <fullName evidence="19">Diaminohydroxyphosphoribosylaminopyrimidine deaminase</fullName>
            <shortName evidence="19">DRAP deaminase</shortName>
            <ecNumber evidence="19">3.5.4.26</ecNumber>
        </recommendedName>
        <alternativeName>
            <fullName evidence="19">Riboflavin-specific deaminase</fullName>
        </alternativeName>
    </domain>
    <domain>
        <recommendedName>
            <fullName evidence="19">5-amino-6-(5-phosphoribosylamino)uracil reductase</fullName>
            <ecNumber evidence="19">1.1.1.193</ecNumber>
        </recommendedName>
        <alternativeName>
            <fullName evidence="19">HTP reductase</fullName>
        </alternativeName>
    </domain>
</protein>
<dbReference type="InterPro" id="IPR016192">
    <property type="entry name" value="APOBEC/CMP_deaminase_Zn-bd"/>
</dbReference>
<dbReference type="GO" id="GO:0008703">
    <property type="term" value="F:5-amino-6-(5-phosphoribosylamino)uracil reductase activity"/>
    <property type="evidence" value="ECO:0007669"/>
    <property type="project" value="UniProtKB-EC"/>
</dbReference>
<comment type="similarity">
    <text evidence="4 19">In the N-terminal section; belongs to the cytidine and deoxycytidylate deaminase family.</text>
</comment>
<dbReference type="PANTHER" id="PTHR38011">
    <property type="entry name" value="DIHYDROFOLATE REDUCTASE FAMILY PROTEIN (AFU_ORTHOLOGUE AFUA_8G06820)"/>
    <property type="match status" value="1"/>
</dbReference>
<comment type="caution">
    <text evidence="24">The sequence shown here is derived from an EMBL/GenBank/DDBJ whole genome shotgun (WGS) entry which is preliminary data.</text>
</comment>
<feature type="binding site" evidence="21">
    <location>
        <position position="204"/>
    </location>
    <ligand>
        <name>substrate</name>
    </ligand>
</feature>
<keyword evidence="8 19" id="KW-0686">Riboflavin biosynthesis</keyword>
<dbReference type="CDD" id="cd01284">
    <property type="entry name" value="Riboflavin_deaminase-reductase"/>
    <property type="match status" value="1"/>
</dbReference>
<dbReference type="PIRSF" id="PIRSF006769">
    <property type="entry name" value="RibD"/>
    <property type="match status" value="1"/>
</dbReference>
<evidence type="ECO:0000256" key="8">
    <source>
        <dbReference type="ARBA" id="ARBA00022619"/>
    </source>
</evidence>
<evidence type="ECO:0000313" key="25">
    <source>
        <dbReference type="Proteomes" id="UP000093514"/>
    </source>
</evidence>
<evidence type="ECO:0000256" key="4">
    <source>
        <dbReference type="ARBA" id="ARBA00005259"/>
    </source>
</evidence>
<evidence type="ECO:0000256" key="12">
    <source>
        <dbReference type="ARBA" id="ARBA00022857"/>
    </source>
</evidence>
<comment type="pathway">
    <text evidence="2 19">Cofactor biosynthesis; riboflavin biosynthesis; 5-amino-6-(D-ribitylamino)uracil from GTP: step 2/4.</text>
</comment>
<dbReference type="GO" id="GO:0009231">
    <property type="term" value="P:riboflavin biosynthetic process"/>
    <property type="evidence" value="ECO:0007669"/>
    <property type="project" value="UniProtKB-UniPathway"/>
</dbReference>
<feature type="binding site" evidence="21">
    <location>
        <position position="154"/>
    </location>
    <ligand>
        <name>NADP(+)</name>
        <dbReference type="ChEBI" id="CHEBI:58349"/>
    </ligand>
</feature>
<evidence type="ECO:0000256" key="18">
    <source>
        <dbReference type="ARBA" id="ARBA00049886"/>
    </source>
</evidence>
<dbReference type="PROSITE" id="PS51747">
    <property type="entry name" value="CYT_DCMP_DEAMINASES_2"/>
    <property type="match status" value="1"/>
</dbReference>
<feature type="active site" description="Proton donor" evidence="20">
    <location>
        <position position="52"/>
    </location>
</feature>
<keyword evidence="14" id="KW-0511">Multifunctional enzyme</keyword>
<evidence type="ECO:0000256" key="5">
    <source>
        <dbReference type="ARBA" id="ARBA00007417"/>
    </source>
</evidence>
<evidence type="ECO:0000256" key="14">
    <source>
        <dbReference type="ARBA" id="ARBA00023268"/>
    </source>
</evidence>
<evidence type="ECO:0000256" key="11">
    <source>
        <dbReference type="ARBA" id="ARBA00022833"/>
    </source>
</evidence>
<dbReference type="FunFam" id="3.40.140.10:FF:000025">
    <property type="entry name" value="Riboflavin biosynthesis protein RibD"/>
    <property type="match status" value="1"/>
</dbReference>
<comment type="catalytic activity">
    <reaction evidence="15">
        <text>2,5-diamino-6-(1-D-ribitylamino)pyrimidin-4(3H)-one 5'-phosphate + NAD(+) = 2,5-diamino-6-(1-D-ribosylamino)pyrimidin-4(3H)-one 5'-phosphate + NADH + H(+)</text>
        <dbReference type="Rhea" id="RHEA:27274"/>
        <dbReference type="ChEBI" id="CHEBI:15378"/>
        <dbReference type="ChEBI" id="CHEBI:57540"/>
        <dbReference type="ChEBI" id="CHEBI:57945"/>
        <dbReference type="ChEBI" id="CHEBI:58890"/>
        <dbReference type="ChEBI" id="CHEBI:59545"/>
        <dbReference type="EC" id="1.1.1.302"/>
    </reaction>
</comment>
<evidence type="ECO:0000256" key="7">
    <source>
        <dbReference type="ARBA" id="ARBA00011738"/>
    </source>
</evidence>
<feature type="binding site" evidence="21">
    <location>
        <position position="168"/>
    </location>
    <ligand>
        <name>substrate</name>
    </ligand>
</feature>
<dbReference type="Pfam" id="PF01872">
    <property type="entry name" value="RibD_C"/>
    <property type="match status" value="1"/>
</dbReference>
<dbReference type="NCBIfam" id="TIGR00227">
    <property type="entry name" value="ribD_Cterm"/>
    <property type="match status" value="1"/>
</dbReference>
<dbReference type="InterPro" id="IPR011549">
    <property type="entry name" value="RibD_C"/>
</dbReference>
<dbReference type="GO" id="GO:0050661">
    <property type="term" value="F:NADP binding"/>
    <property type="evidence" value="ECO:0007669"/>
    <property type="project" value="InterPro"/>
</dbReference>
<comment type="catalytic activity">
    <reaction evidence="17 19">
        <text>5-amino-6-(5-phospho-D-ribitylamino)uracil + NADP(+) = 5-amino-6-(5-phospho-D-ribosylamino)uracil + NADPH + H(+)</text>
        <dbReference type="Rhea" id="RHEA:17845"/>
        <dbReference type="ChEBI" id="CHEBI:15378"/>
        <dbReference type="ChEBI" id="CHEBI:57783"/>
        <dbReference type="ChEBI" id="CHEBI:58349"/>
        <dbReference type="ChEBI" id="CHEBI:58421"/>
        <dbReference type="ChEBI" id="CHEBI:58453"/>
        <dbReference type="EC" id="1.1.1.193"/>
    </reaction>
</comment>
<proteinExistence type="inferred from homology"/>
<comment type="subunit">
    <text evidence="7">Homodimer.</text>
</comment>
<evidence type="ECO:0000256" key="2">
    <source>
        <dbReference type="ARBA" id="ARBA00004882"/>
    </source>
</evidence>
<comment type="similarity">
    <text evidence="6">Belongs to the HTP reductase family.</text>
</comment>
<feature type="binding site" evidence="22">
    <location>
        <position position="75"/>
    </location>
    <ligand>
        <name>Zn(2+)</name>
        <dbReference type="ChEBI" id="CHEBI:29105"/>
        <note>catalytic</note>
    </ligand>
</feature>
<evidence type="ECO:0000256" key="3">
    <source>
        <dbReference type="ARBA" id="ARBA00004910"/>
    </source>
</evidence>
<comment type="catalytic activity">
    <reaction evidence="18 19">
        <text>2,5-diamino-6-hydroxy-4-(5-phosphoribosylamino)-pyrimidine + H2O + H(+) = 5-amino-6-(5-phospho-D-ribosylamino)uracil + NH4(+)</text>
        <dbReference type="Rhea" id="RHEA:21868"/>
        <dbReference type="ChEBI" id="CHEBI:15377"/>
        <dbReference type="ChEBI" id="CHEBI:15378"/>
        <dbReference type="ChEBI" id="CHEBI:28938"/>
        <dbReference type="ChEBI" id="CHEBI:58453"/>
        <dbReference type="ChEBI" id="CHEBI:58614"/>
        <dbReference type="EC" id="3.5.4.26"/>
    </reaction>
</comment>
<dbReference type="Pfam" id="PF00383">
    <property type="entry name" value="dCMP_cyt_deam_1"/>
    <property type="match status" value="1"/>
</dbReference>
<dbReference type="RefSeq" id="WP_068714859.1">
    <property type="nucleotide sequence ID" value="NZ_LWDV01000006.1"/>
</dbReference>
<dbReference type="EMBL" id="LWDV01000006">
    <property type="protein sequence ID" value="OCL27926.1"/>
    <property type="molecule type" value="Genomic_DNA"/>
</dbReference>
<dbReference type="UniPathway" id="UPA00275">
    <property type="reaction ID" value="UER00401"/>
</dbReference>
<dbReference type="InterPro" id="IPR024072">
    <property type="entry name" value="DHFR-like_dom_sf"/>
</dbReference>
<feature type="binding site" evidence="22">
    <location>
        <position position="50"/>
    </location>
    <ligand>
        <name>Zn(2+)</name>
        <dbReference type="ChEBI" id="CHEBI:29105"/>
        <note>catalytic</note>
    </ligand>
</feature>
<feature type="binding site" evidence="21">
    <location>
        <position position="222"/>
    </location>
    <ligand>
        <name>NADP(+)</name>
        <dbReference type="ChEBI" id="CHEBI:58349"/>
    </ligand>
</feature>
<feature type="binding site" evidence="21">
    <location>
        <position position="200"/>
    </location>
    <ligand>
        <name>NADP(+)</name>
        <dbReference type="ChEBI" id="CHEBI:58349"/>
    </ligand>
</feature>
<dbReference type="InterPro" id="IPR016193">
    <property type="entry name" value="Cytidine_deaminase-like"/>
</dbReference>
<dbReference type="Proteomes" id="UP000093514">
    <property type="component" value="Unassembled WGS sequence"/>
</dbReference>
<keyword evidence="11 19" id="KW-0862">Zinc</keyword>
<keyword evidence="13 19" id="KW-0560">Oxidoreductase</keyword>
<comment type="catalytic activity">
    <reaction evidence="16">
        <text>2,5-diamino-6-(1-D-ribitylamino)pyrimidin-4(3H)-one 5'-phosphate + NADP(+) = 2,5-diamino-6-(1-D-ribosylamino)pyrimidin-4(3H)-one 5'-phosphate + NADPH + H(+)</text>
        <dbReference type="Rhea" id="RHEA:27278"/>
        <dbReference type="ChEBI" id="CHEBI:15378"/>
        <dbReference type="ChEBI" id="CHEBI:57783"/>
        <dbReference type="ChEBI" id="CHEBI:58349"/>
        <dbReference type="ChEBI" id="CHEBI:58890"/>
        <dbReference type="ChEBI" id="CHEBI:59545"/>
        <dbReference type="EC" id="1.1.1.302"/>
    </reaction>
</comment>
<feature type="domain" description="CMP/dCMP-type deaminase" evidence="23">
    <location>
        <begin position="1"/>
        <end position="123"/>
    </location>
</feature>
<evidence type="ECO:0000256" key="15">
    <source>
        <dbReference type="ARBA" id="ARBA00047550"/>
    </source>
</evidence>
<feature type="binding site" evidence="21">
    <location>
        <position position="184"/>
    </location>
    <ligand>
        <name>substrate</name>
    </ligand>
</feature>
<keyword evidence="25" id="KW-1185">Reference proteome</keyword>
<evidence type="ECO:0000256" key="1">
    <source>
        <dbReference type="ARBA" id="ARBA00002151"/>
    </source>
</evidence>
<sequence length="366" mass="39563">MTDKDYMQLALNLARQAEGRTSPNPIVGAVIVKDGKIIGEGYHHYAGGAHAEVHALKEAGEDAKGATVYVTLEPCSHYGKTPPCANTLIKAGVKRVVIAMEDPNPKVAGSGIELLNQAGIETELGVLEDEAKKVNEVFLKYINTKKPFVILKNAMTLDGKVATKTGDSKWISGEESRHLVHQLRDKVDGILVGIGTVLADNPRLTTRLPEGGQDPTRIVLDSRLRIPLNADIINQESDAKTIIATLKISDEDKKRKLIAKGIEIIEAGEGNNIDLKLLLDLLAEREITSLLVEGGSQVSSSFLEEGLVDKLYYFIAPKIIGGKEAFSVVGGEGVKKVSDGIKIVDKEVKLVGEDILVVGYPEYNRN</sequence>
<dbReference type="AlphaFoldDB" id="A0A1C0AC18"/>
<evidence type="ECO:0000256" key="10">
    <source>
        <dbReference type="ARBA" id="ARBA00022801"/>
    </source>
</evidence>
<dbReference type="Gene3D" id="3.40.430.10">
    <property type="entry name" value="Dihydrofolate Reductase, subunit A"/>
    <property type="match status" value="1"/>
</dbReference>
<evidence type="ECO:0000256" key="17">
    <source>
        <dbReference type="ARBA" id="ARBA00049861"/>
    </source>
</evidence>
<evidence type="ECO:0000256" key="19">
    <source>
        <dbReference type="PIRNR" id="PIRNR006769"/>
    </source>
</evidence>
<feature type="binding site" evidence="21">
    <location>
        <position position="196"/>
    </location>
    <ligand>
        <name>NADP(+)</name>
        <dbReference type="ChEBI" id="CHEBI:58349"/>
    </ligand>
</feature>
<dbReference type="SUPFAM" id="SSF53927">
    <property type="entry name" value="Cytidine deaminase-like"/>
    <property type="match status" value="1"/>
</dbReference>
<dbReference type="PANTHER" id="PTHR38011:SF7">
    <property type="entry name" value="2,5-DIAMINO-6-RIBOSYLAMINO-4(3H)-PYRIMIDINONE 5'-PHOSPHATE REDUCTASE"/>
    <property type="match status" value="1"/>
</dbReference>
<dbReference type="SUPFAM" id="SSF53597">
    <property type="entry name" value="Dihydrofolate reductase-like"/>
    <property type="match status" value="1"/>
</dbReference>
<dbReference type="EC" id="1.1.1.193" evidence="19"/>
<comment type="cofactor">
    <cofactor evidence="19 22">
        <name>Zn(2+)</name>
        <dbReference type="ChEBI" id="CHEBI:29105"/>
    </cofactor>
    <text evidence="19 22">Binds 1 zinc ion.</text>
</comment>
<dbReference type="NCBIfam" id="TIGR00326">
    <property type="entry name" value="eubact_ribD"/>
    <property type="match status" value="1"/>
</dbReference>
<dbReference type="InterPro" id="IPR050765">
    <property type="entry name" value="Riboflavin_Biosynth_HTPR"/>
</dbReference>
<keyword evidence="9 19" id="KW-0479">Metal-binding</keyword>
<dbReference type="InterPro" id="IPR004794">
    <property type="entry name" value="Eubact_RibD"/>
</dbReference>
<feature type="binding site" evidence="22">
    <location>
        <position position="84"/>
    </location>
    <ligand>
        <name>Zn(2+)</name>
        <dbReference type="ChEBI" id="CHEBI:29105"/>
        <note>catalytic</note>
    </ligand>
</feature>
<dbReference type="InterPro" id="IPR002125">
    <property type="entry name" value="CMP_dCMP_dom"/>
</dbReference>
<dbReference type="InterPro" id="IPR002734">
    <property type="entry name" value="RibDG_C"/>
</dbReference>
<name>A0A1C0AC18_9FIRM</name>
<evidence type="ECO:0000313" key="24">
    <source>
        <dbReference type="EMBL" id="OCL27926.1"/>
    </source>
</evidence>
<dbReference type="Gene3D" id="3.40.140.10">
    <property type="entry name" value="Cytidine Deaminase, domain 2"/>
    <property type="match status" value="1"/>
</dbReference>
<comment type="function">
    <text evidence="1 19">Converts 2,5-diamino-6-(ribosylamino)-4(3h)-pyrimidinone 5'-phosphate into 5-amino-6-(ribosylamino)-2,4(1h,3h)-pyrimidinedione 5'-phosphate.</text>
</comment>
<keyword evidence="12 19" id="KW-0521">NADP</keyword>
<evidence type="ECO:0000256" key="6">
    <source>
        <dbReference type="ARBA" id="ARBA00009723"/>
    </source>
</evidence>
<evidence type="ECO:0000256" key="20">
    <source>
        <dbReference type="PIRSR" id="PIRSR006769-1"/>
    </source>
</evidence>
<dbReference type="NCBIfam" id="TIGR01508">
    <property type="entry name" value="rib_reduct_arch"/>
    <property type="match status" value="1"/>
</dbReference>